<evidence type="ECO:0000259" key="10">
    <source>
        <dbReference type="PROSITE" id="PS50927"/>
    </source>
</evidence>
<dbReference type="PROSITE" id="PS50026">
    <property type="entry name" value="EGF_3"/>
    <property type="match status" value="1"/>
</dbReference>
<keyword evidence="7" id="KW-0245">EGF-like domain</keyword>
<keyword evidence="13" id="KW-1185">Reference proteome</keyword>
<evidence type="ECO:0000313" key="12">
    <source>
        <dbReference type="EnsemblPlants" id="QL08p035335:mrna"/>
    </source>
</evidence>
<feature type="domain" description="Bulb-type lectin" evidence="10">
    <location>
        <begin position="30"/>
        <end position="158"/>
    </location>
</feature>
<dbReference type="OMA" id="WIWRSEL"/>
<accession>A0A7N2MDQ2</accession>
<dbReference type="PANTHER" id="PTHR32444:SF235">
    <property type="entry name" value="OS01G0783900 PROTEIN"/>
    <property type="match status" value="1"/>
</dbReference>
<dbReference type="Proteomes" id="UP000594261">
    <property type="component" value="Chromosome 8"/>
</dbReference>
<reference evidence="12 13" key="1">
    <citation type="journal article" date="2016" name="G3 (Bethesda)">
        <title>First Draft Assembly and Annotation of the Genome of a California Endemic Oak Quercus lobata Nee (Fagaceae).</title>
        <authorList>
            <person name="Sork V.L."/>
            <person name="Fitz-Gibbon S.T."/>
            <person name="Puiu D."/>
            <person name="Crepeau M."/>
            <person name="Gugger P.F."/>
            <person name="Sherman R."/>
            <person name="Stevens K."/>
            <person name="Langley C.H."/>
            <person name="Pellegrini M."/>
            <person name="Salzberg S.L."/>
        </authorList>
    </citation>
    <scope>NUCLEOTIDE SEQUENCE [LARGE SCALE GENOMIC DNA]</scope>
    <source>
        <strain evidence="12 13">cv. SW786</strain>
    </source>
</reference>
<feature type="domain" description="Apple" evidence="11">
    <location>
        <begin position="337"/>
        <end position="412"/>
    </location>
</feature>
<protein>
    <recommendedName>
        <fullName evidence="1">non-specific serine/threonine protein kinase</fullName>
        <ecNumber evidence="1">2.7.11.1</ecNumber>
    </recommendedName>
</protein>
<evidence type="ECO:0000256" key="8">
    <source>
        <dbReference type="SAM" id="MobiDB-lite"/>
    </source>
</evidence>
<comment type="caution">
    <text evidence="7">Lacks conserved residue(s) required for the propagation of feature annotation.</text>
</comment>
<dbReference type="PANTHER" id="PTHR32444">
    <property type="entry name" value="BULB-TYPE LECTIN DOMAIN-CONTAINING PROTEIN"/>
    <property type="match status" value="1"/>
</dbReference>
<organism evidence="12 13">
    <name type="scientific">Quercus lobata</name>
    <name type="common">Valley oak</name>
    <dbReference type="NCBI Taxonomy" id="97700"/>
    <lineage>
        <taxon>Eukaryota</taxon>
        <taxon>Viridiplantae</taxon>
        <taxon>Streptophyta</taxon>
        <taxon>Embryophyta</taxon>
        <taxon>Tracheophyta</taxon>
        <taxon>Spermatophyta</taxon>
        <taxon>Magnoliopsida</taxon>
        <taxon>eudicotyledons</taxon>
        <taxon>Gunneridae</taxon>
        <taxon>Pentapetalae</taxon>
        <taxon>rosids</taxon>
        <taxon>fabids</taxon>
        <taxon>Fagales</taxon>
        <taxon>Fagaceae</taxon>
        <taxon>Quercus</taxon>
    </lineage>
</organism>
<dbReference type="Gramene" id="QL08p035335:mrna">
    <property type="protein sequence ID" value="QL08p035335:mrna"/>
    <property type="gene ID" value="QL08p035335"/>
</dbReference>
<comment type="catalytic activity">
    <reaction evidence="6">
        <text>L-seryl-[protein] + ATP = O-phospho-L-seryl-[protein] + ADP + H(+)</text>
        <dbReference type="Rhea" id="RHEA:17989"/>
        <dbReference type="Rhea" id="RHEA-COMP:9863"/>
        <dbReference type="Rhea" id="RHEA-COMP:11604"/>
        <dbReference type="ChEBI" id="CHEBI:15378"/>
        <dbReference type="ChEBI" id="CHEBI:29999"/>
        <dbReference type="ChEBI" id="CHEBI:30616"/>
        <dbReference type="ChEBI" id="CHEBI:83421"/>
        <dbReference type="ChEBI" id="CHEBI:456216"/>
        <dbReference type="EC" id="2.7.11.1"/>
    </reaction>
</comment>
<dbReference type="InterPro" id="IPR000858">
    <property type="entry name" value="S_locus_glycoprot_dom"/>
</dbReference>
<feature type="domain" description="EGF-like" evidence="9">
    <location>
        <begin position="283"/>
        <end position="319"/>
    </location>
</feature>
<dbReference type="GO" id="GO:0048544">
    <property type="term" value="P:recognition of pollen"/>
    <property type="evidence" value="ECO:0007669"/>
    <property type="project" value="InterPro"/>
</dbReference>
<dbReference type="GO" id="GO:0004674">
    <property type="term" value="F:protein serine/threonine kinase activity"/>
    <property type="evidence" value="ECO:0007669"/>
    <property type="project" value="UniProtKB-EC"/>
</dbReference>
<dbReference type="InterPro" id="IPR001480">
    <property type="entry name" value="Bulb-type_lectin_dom"/>
</dbReference>
<keyword evidence="3" id="KW-1015">Disulfide bond</keyword>
<proteinExistence type="predicted"/>
<name>A0A7N2MDQ2_QUELO</name>
<dbReference type="PROSITE" id="PS50948">
    <property type="entry name" value="PAN"/>
    <property type="match status" value="1"/>
</dbReference>
<dbReference type="Pfam" id="PF01453">
    <property type="entry name" value="B_lectin"/>
    <property type="match status" value="1"/>
</dbReference>
<dbReference type="Gene3D" id="2.90.10.10">
    <property type="entry name" value="Bulb-type lectin domain"/>
    <property type="match status" value="1"/>
</dbReference>
<dbReference type="CDD" id="cd01098">
    <property type="entry name" value="PAN_AP_plant"/>
    <property type="match status" value="1"/>
</dbReference>
<evidence type="ECO:0000259" key="11">
    <source>
        <dbReference type="PROSITE" id="PS50948"/>
    </source>
</evidence>
<evidence type="ECO:0000313" key="13">
    <source>
        <dbReference type="Proteomes" id="UP000594261"/>
    </source>
</evidence>
<dbReference type="AlphaFoldDB" id="A0A7N2MDQ2"/>
<dbReference type="PROSITE" id="PS50927">
    <property type="entry name" value="BULB_LECTIN"/>
    <property type="match status" value="1"/>
</dbReference>
<dbReference type="Pfam" id="PF00954">
    <property type="entry name" value="S_locus_glycop"/>
    <property type="match status" value="1"/>
</dbReference>
<evidence type="ECO:0000256" key="6">
    <source>
        <dbReference type="ARBA" id="ARBA00048679"/>
    </source>
</evidence>
<dbReference type="InterPro" id="IPR000742">
    <property type="entry name" value="EGF"/>
</dbReference>
<keyword evidence="4" id="KW-0325">Glycoprotein</keyword>
<evidence type="ECO:0000259" key="9">
    <source>
        <dbReference type="PROSITE" id="PS50026"/>
    </source>
</evidence>
<evidence type="ECO:0000256" key="5">
    <source>
        <dbReference type="ARBA" id="ARBA00047899"/>
    </source>
</evidence>
<feature type="region of interest" description="Disordered" evidence="8">
    <location>
        <begin position="1"/>
        <end position="21"/>
    </location>
</feature>
<evidence type="ECO:0000256" key="7">
    <source>
        <dbReference type="PROSITE-ProRule" id="PRU00076"/>
    </source>
</evidence>
<evidence type="ECO:0000256" key="4">
    <source>
        <dbReference type="ARBA" id="ARBA00023180"/>
    </source>
</evidence>
<dbReference type="Pfam" id="PF08276">
    <property type="entry name" value="PAN_2"/>
    <property type="match status" value="1"/>
</dbReference>
<keyword evidence="2" id="KW-0732">Signal</keyword>
<dbReference type="SMART" id="SM00108">
    <property type="entry name" value="B_lectin"/>
    <property type="match status" value="1"/>
</dbReference>
<dbReference type="CDD" id="cd00028">
    <property type="entry name" value="B_lectin"/>
    <property type="match status" value="1"/>
</dbReference>
<evidence type="ECO:0000256" key="3">
    <source>
        <dbReference type="ARBA" id="ARBA00023157"/>
    </source>
</evidence>
<dbReference type="InterPro" id="IPR036426">
    <property type="entry name" value="Bulb-type_lectin_dom_sf"/>
</dbReference>
<reference evidence="12" key="2">
    <citation type="submission" date="2021-01" db="UniProtKB">
        <authorList>
            <consortium name="EnsemblPlants"/>
        </authorList>
    </citation>
    <scope>IDENTIFICATION</scope>
</reference>
<evidence type="ECO:0000256" key="2">
    <source>
        <dbReference type="ARBA" id="ARBA00022729"/>
    </source>
</evidence>
<dbReference type="InParanoid" id="A0A7N2MDQ2"/>
<dbReference type="InterPro" id="IPR003609">
    <property type="entry name" value="Pan_app"/>
</dbReference>
<dbReference type="SUPFAM" id="SSF51110">
    <property type="entry name" value="alpha-D-mannose-specific plant lectins"/>
    <property type="match status" value="1"/>
</dbReference>
<comment type="catalytic activity">
    <reaction evidence="5">
        <text>L-threonyl-[protein] + ATP = O-phospho-L-threonyl-[protein] + ADP + H(+)</text>
        <dbReference type="Rhea" id="RHEA:46608"/>
        <dbReference type="Rhea" id="RHEA-COMP:11060"/>
        <dbReference type="Rhea" id="RHEA-COMP:11605"/>
        <dbReference type="ChEBI" id="CHEBI:15378"/>
        <dbReference type="ChEBI" id="CHEBI:30013"/>
        <dbReference type="ChEBI" id="CHEBI:30616"/>
        <dbReference type="ChEBI" id="CHEBI:61977"/>
        <dbReference type="ChEBI" id="CHEBI:456216"/>
        <dbReference type="EC" id="2.7.11.1"/>
    </reaction>
</comment>
<dbReference type="EnsemblPlants" id="QL08p035335:mrna">
    <property type="protein sequence ID" value="QL08p035335:mrna"/>
    <property type="gene ID" value="QL08p035335"/>
</dbReference>
<dbReference type="EC" id="2.7.11.1" evidence="1"/>
<evidence type="ECO:0000256" key="1">
    <source>
        <dbReference type="ARBA" id="ARBA00012513"/>
    </source>
</evidence>
<dbReference type="EMBL" id="LRBV02000008">
    <property type="status" value="NOT_ANNOTATED_CDS"/>
    <property type="molecule type" value="Genomic_DNA"/>
</dbReference>
<sequence length="571" mass="64371">MLRSSSGIREARKEKGSAQPRWSKKLGGLRISLRYGELIRDNETLVSPGGEFEFGFFSPSGSSGYKRYVGIWYKWDKRTVVWVANRDDPLVNSNGTFGIGTNGTLQVLDTSSRKVHWYWEDDYWCYLCTTANLIVNLTDSGNLVLYDIETSMWESFQNPTDTFLPGMSMSTSMSLTSWRDRDDPGSGNYTIKRDPLDVGDLNTLIIYQAKTIYWKSVKDDPLSTISDYFSIEAPVGKGCEKSSDYDRQCNSYFDKARLVMNFSGMIELWKQNNRTWSLIKAEPRDICGVYNFCGKFGSCNPNNKLACKCLPGFMPDFPEKWRSGDFSNGCARNDQSCGDRYTLSLKMMKGGENPQGIYPVNNENECKETCLKNCECKSYSFDEQSSCQIWTQDLLNLQEEYPYGHNLTVRVAISDIEPTARNCVPCGTNMIPYPLSTSSNCADPMYYSFDCNTTTGQVSFKAPSGTYRVSGIDPNTQKFFIQVEDGRSLRLNQSLPFNLTSPRNSSSNVSSNITNDVEIAWDPPLEPICNLTADCLDWQHSSCKSASDGKKRCLCTVSFRWDGTNLSCTQG</sequence>
<dbReference type="SMART" id="SM00473">
    <property type="entry name" value="PAN_AP"/>
    <property type="match status" value="1"/>
</dbReference>